<dbReference type="EMBL" id="JBHMDG010000001">
    <property type="protein sequence ID" value="MFB9311421.1"/>
    <property type="molecule type" value="Genomic_DNA"/>
</dbReference>
<dbReference type="GO" id="GO:0016787">
    <property type="term" value="F:hydrolase activity"/>
    <property type="evidence" value="ECO:0007669"/>
    <property type="project" value="UniProtKB-KW"/>
</dbReference>
<comment type="similarity">
    <text evidence="2 4">Belongs to the Nudix hydrolase family.</text>
</comment>
<keyword evidence="3 4" id="KW-0378">Hydrolase</keyword>
<evidence type="ECO:0000259" key="5">
    <source>
        <dbReference type="PROSITE" id="PS51462"/>
    </source>
</evidence>
<name>A0ABV5K456_9ACTN</name>
<evidence type="ECO:0000313" key="6">
    <source>
        <dbReference type="EMBL" id="MFB9311421.1"/>
    </source>
</evidence>
<evidence type="ECO:0000256" key="2">
    <source>
        <dbReference type="ARBA" id="ARBA00005582"/>
    </source>
</evidence>
<protein>
    <submittedName>
        <fullName evidence="6">NUDIX hydrolase</fullName>
    </submittedName>
</protein>
<dbReference type="InterPro" id="IPR020476">
    <property type="entry name" value="Nudix_hydrolase"/>
</dbReference>
<dbReference type="CDD" id="cd02883">
    <property type="entry name" value="NUDIX_Hydrolase"/>
    <property type="match status" value="1"/>
</dbReference>
<dbReference type="PANTHER" id="PTHR43046:SF16">
    <property type="entry name" value="ADP-RIBOSE PYROPHOSPHATASE YJHB-RELATED"/>
    <property type="match status" value="1"/>
</dbReference>
<dbReference type="PROSITE" id="PS51462">
    <property type="entry name" value="NUDIX"/>
    <property type="match status" value="1"/>
</dbReference>
<reference evidence="6 7" key="1">
    <citation type="submission" date="2024-09" db="EMBL/GenBank/DDBJ databases">
        <authorList>
            <person name="Sun Q."/>
            <person name="Mori K."/>
        </authorList>
    </citation>
    <scope>NUCLEOTIDE SEQUENCE [LARGE SCALE GENOMIC DNA]</scope>
    <source>
        <strain evidence="6 7">JCM 9626</strain>
    </source>
</reference>
<organism evidence="6 7">
    <name type="scientific">Nocardioides plantarum</name>
    <dbReference type="NCBI Taxonomy" id="29299"/>
    <lineage>
        <taxon>Bacteria</taxon>
        <taxon>Bacillati</taxon>
        <taxon>Actinomycetota</taxon>
        <taxon>Actinomycetes</taxon>
        <taxon>Propionibacteriales</taxon>
        <taxon>Nocardioidaceae</taxon>
        <taxon>Nocardioides</taxon>
    </lineage>
</organism>
<sequence length="164" mass="17896">MHFSEYQMRLAAYALIVDTDPSHDDGSGDRILLSWWNGEGVGTPGWSLPGGGVEFEEQPAEGVVREVKEETGYDIAVGDPITVHTWSNPHGRPDRPLPFKAVRVLYDATVTGGELGTLEVGGSTDRAAWVLIDRIDDEPGETTEIVRIAISAHRSRSRTAPSDR</sequence>
<dbReference type="Pfam" id="PF00293">
    <property type="entry name" value="NUDIX"/>
    <property type="match status" value="1"/>
</dbReference>
<dbReference type="PRINTS" id="PR00502">
    <property type="entry name" value="NUDIXFAMILY"/>
</dbReference>
<dbReference type="RefSeq" id="WP_140008852.1">
    <property type="nucleotide sequence ID" value="NZ_JBHMDG010000001.1"/>
</dbReference>
<evidence type="ECO:0000256" key="1">
    <source>
        <dbReference type="ARBA" id="ARBA00001946"/>
    </source>
</evidence>
<evidence type="ECO:0000313" key="7">
    <source>
        <dbReference type="Proteomes" id="UP001589750"/>
    </source>
</evidence>
<keyword evidence="7" id="KW-1185">Reference proteome</keyword>
<dbReference type="PANTHER" id="PTHR43046">
    <property type="entry name" value="GDP-MANNOSE MANNOSYL HYDROLASE"/>
    <property type="match status" value="1"/>
</dbReference>
<dbReference type="InterPro" id="IPR020084">
    <property type="entry name" value="NUDIX_hydrolase_CS"/>
</dbReference>
<dbReference type="InterPro" id="IPR015797">
    <property type="entry name" value="NUDIX_hydrolase-like_dom_sf"/>
</dbReference>
<gene>
    <name evidence="6" type="ORF">ACFFRI_00045</name>
</gene>
<dbReference type="InterPro" id="IPR000086">
    <property type="entry name" value="NUDIX_hydrolase_dom"/>
</dbReference>
<comment type="cofactor">
    <cofactor evidence="1">
        <name>Mg(2+)</name>
        <dbReference type="ChEBI" id="CHEBI:18420"/>
    </cofactor>
</comment>
<dbReference type="Proteomes" id="UP001589750">
    <property type="component" value="Unassembled WGS sequence"/>
</dbReference>
<dbReference type="PROSITE" id="PS00893">
    <property type="entry name" value="NUDIX_BOX"/>
    <property type="match status" value="1"/>
</dbReference>
<feature type="domain" description="Nudix hydrolase" evidence="5">
    <location>
        <begin position="7"/>
        <end position="154"/>
    </location>
</feature>
<proteinExistence type="inferred from homology"/>
<dbReference type="Gene3D" id="3.90.79.10">
    <property type="entry name" value="Nucleoside Triphosphate Pyrophosphohydrolase"/>
    <property type="match status" value="1"/>
</dbReference>
<evidence type="ECO:0000256" key="4">
    <source>
        <dbReference type="RuleBase" id="RU003476"/>
    </source>
</evidence>
<dbReference type="SUPFAM" id="SSF55811">
    <property type="entry name" value="Nudix"/>
    <property type="match status" value="1"/>
</dbReference>
<comment type="caution">
    <text evidence="6">The sequence shown here is derived from an EMBL/GenBank/DDBJ whole genome shotgun (WGS) entry which is preliminary data.</text>
</comment>
<accession>A0ABV5K456</accession>
<evidence type="ECO:0000256" key="3">
    <source>
        <dbReference type="ARBA" id="ARBA00022801"/>
    </source>
</evidence>